<dbReference type="Proteomes" id="UP001177212">
    <property type="component" value="Unassembled WGS sequence"/>
</dbReference>
<organism evidence="2 3">
    <name type="scientific">Pseudoalteromonas marina</name>
    <dbReference type="NCBI Taxonomy" id="267375"/>
    <lineage>
        <taxon>Bacteria</taxon>
        <taxon>Pseudomonadati</taxon>
        <taxon>Pseudomonadota</taxon>
        <taxon>Gammaproteobacteria</taxon>
        <taxon>Alteromonadales</taxon>
        <taxon>Pseudoalteromonadaceae</taxon>
        <taxon>Pseudoalteromonas</taxon>
    </lineage>
</organism>
<evidence type="ECO:0000256" key="1">
    <source>
        <dbReference type="SAM" id="SignalP"/>
    </source>
</evidence>
<gene>
    <name evidence="2" type="ORF">Q8W34_07135</name>
</gene>
<protein>
    <recommendedName>
        <fullName evidence="4">TonB C-terminal domain-containing protein</fullName>
    </recommendedName>
</protein>
<evidence type="ECO:0008006" key="4">
    <source>
        <dbReference type="Google" id="ProtNLM"/>
    </source>
</evidence>
<dbReference type="RefSeq" id="WP_305471680.1">
    <property type="nucleotide sequence ID" value="NZ_JAUYVT010000004.1"/>
</dbReference>
<feature type="chain" id="PRO_5045684254" description="TonB C-terminal domain-containing protein" evidence="1">
    <location>
        <begin position="21"/>
        <end position="300"/>
    </location>
</feature>
<sequence length="300" mass="34166">MKFKKSLIAIAFLLPLSVNAEITESQYQPSGCVEASFLVDENGSAKDIKFSEHHPKNMFLEQAYTNIKNMKHANKNKNERKHIYLKFETDDSWPLPFKCLKGDKIDAETNKINTQFLSATKFSKIRSTIDTRFFQSIYETFKVSTSEIKTTKVDDSYNASITITWNSDPNNANDFIKNYFKPVYATTTENSLKAISIVRKETADKPPAYTNELLNYIGQRKIVLTAFAGEETQSFIIGAPLKNEGFCDGTISNKENFASYCLTYENTKGKEITFTGLNENEIKNLTITTEISIENTYLRK</sequence>
<keyword evidence="1" id="KW-0732">Signal</keyword>
<feature type="signal peptide" evidence="1">
    <location>
        <begin position="1"/>
        <end position="20"/>
    </location>
</feature>
<proteinExistence type="predicted"/>
<comment type="caution">
    <text evidence="2">The sequence shown here is derived from an EMBL/GenBank/DDBJ whole genome shotgun (WGS) entry which is preliminary data.</text>
</comment>
<reference evidence="2" key="1">
    <citation type="submission" date="2023-07" db="EMBL/GenBank/DDBJ databases">
        <title>Genome content predicts the carbon catabolic preferences of heterotrophic bacteria.</title>
        <authorList>
            <person name="Gralka M."/>
        </authorList>
    </citation>
    <scope>NUCLEOTIDE SEQUENCE</scope>
    <source>
        <strain evidence="2">4G09</strain>
    </source>
</reference>
<accession>A0ABT9FC88</accession>
<name>A0ABT9FC88_9GAMM</name>
<keyword evidence="3" id="KW-1185">Reference proteome</keyword>
<dbReference type="EMBL" id="JAUYVT010000004">
    <property type="protein sequence ID" value="MDP2564403.1"/>
    <property type="molecule type" value="Genomic_DNA"/>
</dbReference>
<evidence type="ECO:0000313" key="2">
    <source>
        <dbReference type="EMBL" id="MDP2564403.1"/>
    </source>
</evidence>
<evidence type="ECO:0000313" key="3">
    <source>
        <dbReference type="Proteomes" id="UP001177212"/>
    </source>
</evidence>